<gene>
    <name evidence="1" type="ORF">JQX14_14665</name>
</gene>
<organism evidence="1 2">
    <name type="scientific">Pseudosulfitobacter pseudonitzschiae</name>
    <dbReference type="NCBI Taxonomy" id="1402135"/>
    <lineage>
        <taxon>Bacteria</taxon>
        <taxon>Pseudomonadati</taxon>
        <taxon>Pseudomonadota</taxon>
        <taxon>Alphaproteobacteria</taxon>
        <taxon>Rhodobacterales</taxon>
        <taxon>Roseobacteraceae</taxon>
        <taxon>Pseudosulfitobacter</taxon>
    </lineage>
</organism>
<dbReference type="EMBL" id="JAFBWN010000009">
    <property type="protein sequence ID" value="MBM2355791.1"/>
    <property type="molecule type" value="Genomic_DNA"/>
</dbReference>
<name>A0A9Q2MW74_9RHOB</name>
<dbReference type="GO" id="GO:0006402">
    <property type="term" value="P:mRNA catabolic process"/>
    <property type="evidence" value="ECO:0007669"/>
    <property type="project" value="TreeGrafter"/>
</dbReference>
<evidence type="ECO:0000313" key="1">
    <source>
        <dbReference type="EMBL" id="MBM2355791.1"/>
    </source>
</evidence>
<dbReference type="PANTHER" id="PTHR33988">
    <property type="entry name" value="ENDORIBONUCLEASE MAZF-RELATED"/>
    <property type="match status" value="1"/>
</dbReference>
<evidence type="ECO:0000313" key="2">
    <source>
        <dbReference type="Proteomes" id="UP000809337"/>
    </source>
</evidence>
<dbReference type="GO" id="GO:0003677">
    <property type="term" value="F:DNA binding"/>
    <property type="evidence" value="ECO:0007669"/>
    <property type="project" value="InterPro"/>
</dbReference>
<dbReference type="InterPro" id="IPR011067">
    <property type="entry name" value="Plasmid_toxin/cell-grow_inhib"/>
</dbReference>
<dbReference type="InterPro" id="IPR003477">
    <property type="entry name" value="PemK-like"/>
</dbReference>
<dbReference type="SUPFAM" id="SSF50118">
    <property type="entry name" value="Cell growth inhibitor/plasmid maintenance toxic component"/>
    <property type="match status" value="1"/>
</dbReference>
<comment type="caution">
    <text evidence="1">The sequence shown here is derived from an EMBL/GenBank/DDBJ whole genome shotgun (WGS) entry which is preliminary data.</text>
</comment>
<dbReference type="GO" id="GO:0004521">
    <property type="term" value="F:RNA endonuclease activity"/>
    <property type="evidence" value="ECO:0007669"/>
    <property type="project" value="TreeGrafter"/>
</dbReference>
<sequence length="110" mass="11799">MGVRRGELVTVALQGDHGKPRPALVIQSDRFPDTATTTVLLVTSTLVDAPLIRLTVEPSAENGLRMRSQIMIDKAVTVRTDKLGKAFGQLDDTAMIEVNRALALFLGVAG</sequence>
<proteinExistence type="predicted"/>
<dbReference type="Pfam" id="PF02452">
    <property type="entry name" value="PemK_toxin"/>
    <property type="match status" value="1"/>
</dbReference>
<dbReference type="Gene3D" id="2.30.30.110">
    <property type="match status" value="1"/>
</dbReference>
<reference evidence="1" key="1">
    <citation type="submission" date="2021-01" db="EMBL/GenBank/DDBJ databases">
        <title>Diatom-associated Roseobacters Show Island Model of Population Structure.</title>
        <authorList>
            <person name="Qu L."/>
            <person name="Feng X."/>
            <person name="Chen Y."/>
            <person name="Li L."/>
            <person name="Wang X."/>
            <person name="Hu Z."/>
            <person name="Wang H."/>
            <person name="Luo H."/>
        </authorList>
    </citation>
    <scope>NUCLEOTIDE SEQUENCE</scope>
    <source>
        <strain evidence="1">SM26-45</strain>
    </source>
</reference>
<dbReference type="AlphaFoldDB" id="A0A9Q2MW74"/>
<dbReference type="GO" id="GO:0016075">
    <property type="term" value="P:rRNA catabolic process"/>
    <property type="evidence" value="ECO:0007669"/>
    <property type="project" value="TreeGrafter"/>
</dbReference>
<accession>A0A9Q2MW74</accession>
<dbReference type="Proteomes" id="UP000809337">
    <property type="component" value="Unassembled WGS sequence"/>
</dbReference>
<protein>
    <submittedName>
        <fullName evidence="1">Type II toxin-antitoxin system PemK/MazF family toxin</fullName>
    </submittedName>
</protein>